<reference evidence="2 3" key="1">
    <citation type="submission" date="2024-01" db="EMBL/GenBank/DDBJ databases">
        <title>Genome assemblies of Stephania.</title>
        <authorList>
            <person name="Yang L."/>
        </authorList>
    </citation>
    <scope>NUCLEOTIDE SEQUENCE [LARGE SCALE GENOMIC DNA]</scope>
    <source>
        <strain evidence="2">JXDWG</strain>
        <tissue evidence="2">Leaf</tissue>
    </source>
</reference>
<comment type="caution">
    <text evidence="2">The sequence shown here is derived from an EMBL/GenBank/DDBJ whole genome shotgun (WGS) entry which is preliminary data.</text>
</comment>
<gene>
    <name evidence="2" type="ORF">Scep_028547</name>
</gene>
<name>A0AAP0EC94_9MAGN</name>
<dbReference type="AlphaFoldDB" id="A0AAP0EC94"/>
<keyword evidence="3" id="KW-1185">Reference proteome</keyword>
<sequence length="55" mass="6130">MKARSSLLNINPRDQVKAGPDKFDSIRPTFATQLTYLLHNSALDPPFCLYHGGGR</sequence>
<evidence type="ECO:0000313" key="2">
    <source>
        <dbReference type="EMBL" id="KAK9089465.1"/>
    </source>
</evidence>
<evidence type="ECO:0000313" key="3">
    <source>
        <dbReference type="Proteomes" id="UP001419268"/>
    </source>
</evidence>
<evidence type="ECO:0000256" key="1">
    <source>
        <dbReference type="SAM" id="MobiDB-lite"/>
    </source>
</evidence>
<dbReference type="Proteomes" id="UP001419268">
    <property type="component" value="Unassembled WGS sequence"/>
</dbReference>
<feature type="region of interest" description="Disordered" evidence="1">
    <location>
        <begin position="1"/>
        <end position="22"/>
    </location>
</feature>
<accession>A0AAP0EC94</accession>
<protein>
    <submittedName>
        <fullName evidence="2">Uncharacterized protein</fullName>
    </submittedName>
</protein>
<dbReference type="EMBL" id="JBBNAG010000012">
    <property type="protein sequence ID" value="KAK9089465.1"/>
    <property type="molecule type" value="Genomic_DNA"/>
</dbReference>
<proteinExistence type="predicted"/>
<organism evidence="2 3">
    <name type="scientific">Stephania cephalantha</name>
    <dbReference type="NCBI Taxonomy" id="152367"/>
    <lineage>
        <taxon>Eukaryota</taxon>
        <taxon>Viridiplantae</taxon>
        <taxon>Streptophyta</taxon>
        <taxon>Embryophyta</taxon>
        <taxon>Tracheophyta</taxon>
        <taxon>Spermatophyta</taxon>
        <taxon>Magnoliopsida</taxon>
        <taxon>Ranunculales</taxon>
        <taxon>Menispermaceae</taxon>
        <taxon>Menispermoideae</taxon>
        <taxon>Cissampelideae</taxon>
        <taxon>Stephania</taxon>
    </lineage>
</organism>